<keyword evidence="2" id="KW-0808">Transferase</keyword>
<feature type="domain" description="Four-carbon acid sugar kinase N-terminal" evidence="7">
    <location>
        <begin position="6"/>
        <end position="229"/>
    </location>
</feature>
<comment type="similarity">
    <text evidence="1">Belongs to the four-carbon acid sugar kinase family.</text>
</comment>
<dbReference type="InterPro" id="IPR010737">
    <property type="entry name" value="4-carb_acid_sugar_kinase_N"/>
</dbReference>
<dbReference type="EMBL" id="DWUW01000359">
    <property type="protein sequence ID" value="HJD32746.1"/>
    <property type="molecule type" value="Genomic_DNA"/>
</dbReference>
<evidence type="ECO:0000256" key="4">
    <source>
        <dbReference type="ARBA" id="ARBA00022777"/>
    </source>
</evidence>
<proteinExistence type="inferred from homology"/>
<comment type="caution">
    <text evidence="9">The sequence shown here is derived from an EMBL/GenBank/DDBJ whole genome shotgun (WGS) entry which is preliminary data.</text>
</comment>
<dbReference type="Gene3D" id="3.40.980.20">
    <property type="entry name" value="Four-carbon acid sugar kinase, nucleotide binding domain"/>
    <property type="match status" value="1"/>
</dbReference>
<evidence type="ECO:0000256" key="2">
    <source>
        <dbReference type="ARBA" id="ARBA00022679"/>
    </source>
</evidence>
<keyword evidence="5" id="KW-0067">ATP-binding</keyword>
<keyword evidence="4" id="KW-0418">Kinase</keyword>
<dbReference type="AlphaFoldDB" id="A0A9D2R4M4"/>
<name>A0A9D2R4M4_9FIRM</name>
<dbReference type="GO" id="GO:0005524">
    <property type="term" value="F:ATP binding"/>
    <property type="evidence" value="ECO:0007669"/>
    <property type="project" value="UniProtKB-KW"/>
</dbReference>
<sequence length="423" mass="46445">MRKRVGVVADDVTGANDIGIMFVKGGYRSAVFPLELIESCDLKKEAEGLDAIIIDTDSRFDAPETAKEKVRRATELLASLPCDMYHNKTCSVFRGNIGAEFDEMQDVLGVSCSMVVLGFPANGRTTVDGIHYVYGEKLENSQFRHDPIHPMTTSSLEEILHKQSDRSVGLITWRDLDQGLSHVKEKKERLKKECSYVIFDIRSQEDLKLVARAVADEVNVCGSSAIGEELPAAYREMDCPVLSVCGSLTKQSRSQVEYLKKKGYPVFELPTDVIFSEEERTAAIGDLSGQLLRALSQAGCGLLHTSNQEDAVARTKQTGYRLGMSDEEVGKRISHTICRIVEDVLRESGCRRLVVAGGDTSAAVTRQLAICRMEIGKEIEAGVPVMKGKTSLGELDLVLKSGSFGSEAFLEKAIEAVRGPEER</sequence>
<evidence type="ECO:0000256" key="1">
    <source>
        <dbReference type="ARBA" id="ARBA00005715"/>
    </source>
</evidence>
<dbReference type="Proteomes" id="UP000823851">
    <property type="component" value="Unassembled WGS sequence"/>
</dbReference>
<gene>
    <name evidence="9" type="ORF">H9912_12515</name>
</gene>
<evidence type="ECO:0000256" key="5">
    <source>
        <dbReference type="ARBA" id="ARBA00022840"/>
    </source>
</evidence>
<dbReference type="GO" id="GO:0016301">
    <property type="term" value="F:kinase activity"/>
    <property type="evidence" value="ECO:0007669"/>
    <property type="project" value="UniProtKB-KW"/>
</dbReference>
<evidence type="ECO:0000313" key="10">
    <source>
        <dbReference type="Proteomes" id="UP000823851"/>
    </source>
</evidence>
<keyword evidence="3" id="KW-0547">Nucleotide-binding</keyword>
<evidence type="ECO:0000256" key="3">
    <source>
        <dbReference type="ARBA" id="ARBA00022741"/>
    </source>
</evidence>
<evidence type="ECO:0008006" key="11">
    <source>
        <dbReference type="Google" id="ProtNLM"/>
    </source>
</evidence>
<dbReference type="Gene3D" id="3.40.50.10840">
    <property type="entry name" value="Putative sugar-binding, N-terminal domain"/>
    <property type="match status" value="1"/>
</dbReference>
<dbReference type="InterPro" id="IPR042213">
    <property type="entry name" value="NBD_C_sf"/>
</dbReference>
<organism evidence="9 10">
    <name type="scientific">Candidatus Eisenbergiella stercorigallinarum</name>
    <dbReference type="NCBI Taxonomy" id="2838557"/>
    <lineage>
        <taxon>Bacteria</taxon>
        <taxon>Bacillati</taxon>
        <taxon>Bacillota</taxon>
        <taxon>Clostridia</taxon>
        <taxon>Lachnospirales</taxon>
        <taxon>Lachnospiraceae</taxon>
        <taxon>Eisenbergiella</taxon>
    </lineage>
</organism>
<evidence type="ECO:0000259" key="8">
    <source>
        <dbReference type="Pfam" id="PF17042"/>
    </source>
</evidence>
<dbReference type="InterPro" id="IPR037051">
    <property type="entry name" value="4-carb_acid_sugar_kinase_N_sf"/>
</dbReference>
<evidence type="ECO:0000259" key="7">
    <source>
        <dbReference type="Pfam" id="PF07005"/>
    </source>
</evidence>
<reference evidence="9" key="1">
    <citation type="journal article" date="2021" name="PeerJ">
        <title>Extensive microbial diversity within the chicken gut microbiome revealed by metagenomics and culture.</title>
        <authorList>
            <person name="Gilroy R."/>
            <person name="Ravi A."/>
            <person name="Getino M."/>
            <person name="Pursley I."/>
            <person name="Horton D.L."/>
            <person name="Alikhan N.F."/>
            <person name="Baker D."/>
            <person name="Gharbi K."/>
            <person name="Hall N."/>
            <person name="Watson M."/>
            <person name="Adriaenssens E.M."/>
            <person name="Foster-Nyarko E."/>
            <person name="Jarju S."/>
            <person name="Secka A."/>
            <person name="Antonio M."/>
            <person name="Oren A."/>
            <person name="Chaudhuri R.R."/>
            <person name="La Ragione R."/>
            <person name="Hildebrand F."/>
            <person name="Pallen M.J."/>
        </authorList>
    </citation>
    <scope>NUCLEOTIDE SEQUENCE</scope>
    <source>
        <strain evidence="9">ChiHjej8B7-25341</strain>
    </source>
</reference>
<accession>A0A9D2R4M4</accession>
<evidence type="ECO:0000256" key="6">
    <source>
        <dbReference type="ARBA" id="ARBA00023277"/>
    </source>
</evidence>
<reference evidence="9" key="2">
    <citation type="submission" date="2021-04" db="EMBL/GenBank/DDBJ databases">
        <authorList>
            <person name="Gilroy R."/>
        </authorList>
    </citation>
    <scope>NUCLEOTIDE SEQUENCE</scope>
    <source>
        <strain evidence="9">ChiHjej8B7-25341</strain>
    </source>
</reference>
<dbReference type="InterPro" id="IPR031475">
    <property type="entry name" value="NBD_C"/>
</dbReference>
<evidence type="ECO:0000313" key="9">
    <source>
        <dbReference type="EMBL" id="HJD32746.1"/>
    </source>
</evidence>
<feature type="domain" description="Four-carbon acid sugar kinase nucleotide binding" evidence="8">
    <location>
        <begin position="243"/>
        <end position="410"/>
    </location>
</feature>
<dbReference type="SUPFAM" id="SSF142764">
    <property type="entry name" value="YgbK-like"/>
    <property type="match status" value="1"/>
</dbReference>
<keyword evidence="6" id="KW-0119">Carbohydrate metabolism</keyword>
<protein>
    <recommendedName>
        <fullName evidence="11">Four-carbon acid sugar kinase family protein</fullName>
    </recommendedName>
</protein>
<dbReference type="Pfam" id="PF17042">
    <property type="entry name" value="NBD_C"/>
    <property type="match status" value="1"/>
</dbReference>
<dbReference type="Pfam" id="PF07005">
    <property type="entry name" value="SBD_N"/>
    <property type="match status" value="1"/>
</dbReference>